<proteinExistence type="predicted"/>
<evidence type="ECO:0000256" key="4">
    <source>
        <dbReference type="PROSITE-ProRule" id="PRU00335"/>
    </source>
</evidence>
<dbReference type="EMBL" id="CP015961">
    <property type="protein sequence ID" value="ANI93319.1"/>
    <property type="molecule type" value="Genomic_DNA"/>
</dbReference>
<dbReference type="InterPro" id="IPR009057">
    <property type="entry name" value="Homeodomain-like_sf"/>
</dbReference>
<organism evidence="6 7">
    <name type="scientific">Dietzia timorensis</name>
    <dbReference type="NCBI Taxonomy" id="499555"/>
    <lineage>
        <taxon>Bacteria</taxon>
        <taxon>Bacillati</taxon>
        <taxon>Actinomycetota</taxon>
        <taxon>Actinomycetes</taxon>
        <taxon>Mycobacteriales</taxon>
        <taxon>Dietziaceae</taxon>
        <taxon>Dietzia</taxon>
    </lineage>
</organism>
<reference evidence="6 7" key="1">
    <citation type="submission" date="2016-06" db="EMBL/GenBank/DDBJ databases">
        <title>Complete genome sequence of a saline-alkali tolerant type strain Dietzia timorensis ID05-A0528T.</title>
        <authorList>
            <person name="Wu X."/>
        </authorList>
    </citation>
    <scope>NUCLEOTIDE SEQUENCE [LARGE SCALE GENOMIC DNA]</scope>
    <source>
        <strain evidence="6 7">ID05-A0528</strain>
    </source>
</reference>
<keyword evidence="7" id="KW-1185">Reference proteome</keyword>
<evidence type="ECO:0000313" key="7">
    <source>
        <dbReference type="Proteomes" id="UP000186104"/>
    </source>
</evidence>
<evidence type="ECO:0000256" key="3">
    <source>
        <dbReference type="ARBA" id="ARBA00023163"/>
    </source>
</evidence>
<dbReference type="InterPro" id="IPR001647">
    <property type="entry name" value="HTH_TetR"/>
</dbReference>
<accession>A0A173LNU3</accession>
<feature type="DNA-binding region" description="H-T-H motif" evidence="4">
    <location>
        <begin position="21"/>
        <end position="40"/>
    </location>
</feature>
<dbReference type="Pfam" id="PF02909">
    <property type="entry name" value="TetR_C_1"/>
    <property type="match status" value="1"/>
</dbReference>
<feature type="domain" description="HTH tetR-type" evidence="5">
    <location>
        <begin position="1"/>
        <end position="58"/>
    </location>
</feature>
<protein>
    <recommendedName>
        <fullName evidence="5">HTH tetR-type domain-containing protein</fullName>
    </recommendedName>
</protein>
<keyword evidence="2 4" id="KW-0238">DNA-binding</keyword>
<dbReference type="InterPro" id="IPR036271">
    <property type="entry name" value="Tet_transcr_reg_TetR-rel_C_sf"/>
</dbReference>
<sequence>MDALSEHAVALCDRGGLGALTVRAAASSLGVAPASLYSRVDSVDDLFDLALDRVLGSDSSMAAAIEVKDLRGLLLAYFRHLERHGWACQIIGMRAPRGPNYLRLSESLVSMLNDGGVSDPLGASYALSNLVIGSAMTAPIAGDEQATDIDAGTAPLYSLFHERRTAEAGNIVADAIDALLNAWSYRPA</sequence>
<dbReference type="InterPro" id="IPR004111">
    <property type="entry name" value="Repressor_TetR_C"/>
</dbReference>
<evidence type="ECO:0000256" key="1">
    <source>
        <dbReference type="ARBA" id="ARBA00023015"/>
    </source>
</evidence>
<dbReference type="SUPFAM" id="SSF48498">
    <property type="entry name" value="Tetracyclin repressor-like, C-terminal domain"/>
    <property type="match status" value="1"/>
</dbReference>
<evidence type="ECO:0000313" key="6">
    <source>
        <dbReference type="EMBL" id="ANI93319.1"/>
    </source>
</evidence>
<dbReference type="STRING" id="499555.BJL86_2559"/>
<dbReference type="GO" id="GO:0045892">
    <property type="term" value="P:negative regulation of DNA-templated transcription"/>
    <property type="evidence" value="ECO:0007669"/>
    <property type="project" value="InterPro"/>
</dbReference>
<name>A0A173LNU3_9ACTN</name>
<keyword evidence="3" id="KW-0804">Transcription</keyword>
<dbReference type="GO" id="GO:0003677">
    <property type="term" value="F:DNA binding"/>
    <property type="evidence" value="ECO:0007669"/>
    <property type="project" value="UniProtKB-UniRule"/>
</dbReference>
<dbReference type="PROSITE" id="PS50977">
    <property type="entry name" value="HTH_TETR_2"/>
    <property type="match status" value="1"/>
</dbReference>
<evidence type="ECO:0000256" key="2">
    <source>
        <dbReference type="ARBA" id="ARBA00023125"/>
    </source>
</evidence>
<dbReference type="RefSeq" id="WP_197487626.1">
    <property type="nucleotide sequence ID" value="NZ_CP015961.1"/>
</dbReference>
<evidence type="ECO:0000259" key="5">
    <source>
        <dbReference type="PROSITE" id="PS50977"/>
    </source>
</evidence>
<dbReference type="Gene3D" id="1.10.357.10">
    <property type="entry name" value="Tetracycline Repressor, domain 2"/>
    <property type="match status" value="1"/>
</dbReference>
<gene>
    <name evidence="6" type="ORF">BJL86_2559</name>
</gene>
<keyword evidence="1" id="KW-0805">Transcription regulation</keyword>
<dbReference type="AlphaFoldDB" id="A0A173LNU3"/>
<dbReference type="SUPFAM" id="SSF46689">
    <property type="entry name" value="Homeodomain-like"/>
    <property type="match status" value="1"/>
</dbReference>
<dbReference type="KEGG" id="dtm:BJL86_2559"/>
<dbReference type="Proteomes" id="UP000186104">
    <property type="component" value="Chromosome"/>
</dbReference>